<dbReference type="Gene3D" id="1.10.10.1110">
    <property type="entry name" value="Methyltransferase PG1098, N-terminal domain"/>
    <property type="match status" value="1"/>
</dbReference>
<evidence type="ECO:0000259" key="1">
    <source>
        <dbReference type="Pfam" id="PF18096"/>
    </source>
</evidence>
<proteinExistence type="predicted"/>
<organism evidence="3 4">
    <name type="scientific">Gelidibacter sediminis</name>
    <dbReference type="NCBI Taxonomy" id="1608710"/>
    <lineage>
        <taxon>Bacteria</taxon>
        <taxon>Pseudomonadati</taxon>
        <taxon>Bacteroidota</taxon>
        <taxon>Flavobacteriia</taxon>
        <taxon>Flavobacteriales</taxon>
        <taxon>Flavobacteriaceae</taxon>
        <taxon>Gelidibacter</taxon>
    </lineage>
</organism>
<dbReference type="InterPro" id="IPR054168">
    <property type="entry name" value="PG_1098_Fer"/>
</dbReference>
<accession>A0A4R7PYS3</accession>
<evidence type="ECO:0000259" key="2">
    <source>
        <dbReference type="Pfam" id="PF22013"/>
    </source>
</evidence>
<name>A0A4R7PYS3_9FLAO</name>
<sequence length="395" mass="44969">MNLAILEDDVQEFITNNLKSDVTALILKGVPFKKVSVQEVVEQIEAKLKSEKKLPTWFLNPKIYFPNKLNIEQTSSELTADYKTQIIDGSTLIDLTGGFGVDAHAFAKHFDHVTHCEWNTDLSAIVSYNFEVLKVLNCECIAVDGIAYLQTSTKSFDWIYVDPSRRHDSKGKVFFLKDCLPNVPEHLNVLWSHTNNILIKTSPLLDITVGLNELEFVKTVHVVAVNNEVKELLWILEQGFQGEVEIKTMNLKSSNSEQFDFLIHEETSKDAVYSPPLSYLYEPNAAILKSGGFSILTHLLPVTKLHKHSHLYTSDNLIDFPGRIFQILNVLPYNKKLIKTLDIDKANITTRNFPETVQALRKHFKIKDGGTKYLFFTTNEENEKIVIVCKKVDLI</sequence>
<evidence type="ECO:0000313" key="4">
    <source>
        <dbReference type="Proteomes" id="UP000294689"/>
    </source>
</evidence>
<dbReference type="EMBL" id="SOBW01000008">
    <property type="protein sequence ID" value="TDU40164.1"/>
    <property type="molecule type" value="Genomic_DNA"/>
</dbReference>
<dbReference type="OrthoDB" id="1000417at2"/>
<reference evidence="3 4" key="1">
    <citation type="submission" date="2019-03" db="EMBL/GenBank/DDBJ databases">
        <title>Genomic Encyclopedia of Archaeal and Bacterial Type Strains, Phase II (KMG-II): from individual species to whole genera.</title>
        <authorList>
            <person name="Goeker M."/>
        </authorList>
    </citation>
    <scope>NUCLEOTIDE SEQUENCE [LARGE SCALE GENOMIC DNA]</scope>
    <source>
        <strain evidence="3 4">DSM 28135</strain>
    </source>
</reference>
<dbReference type="RefSeq" id="WP_133758200.1">
    <property type="nucleotide sequence ID" value="NZ_SOBW01000008.1"/>
</dbReference>
<dbReference type="Pfam" id="PF18096">
    <property type="entry name" value="Thump_like"/>
    <property type="match status" value="1"/>
</dbReference>
<evidence type="ECO:0000313" key="3">
    <source>
        <dbReference type="EMBL" id="TDU40164.1"/>
    </source>
</evidence>
<feature type="domain" description="THUMP-like" evidence="1">
    <location>
        <begin position="322"/>
        <end position="391"/>
    </location>
</feature>
<dbReference type="Proteomes" id="UP000294689">
    <property type="component" value="Unassembled WGS sequence"/>
</dbReference>
<dbReference type="AlphaFoldDB" id="A0A4R7PYS3"/>
<dbReference type="InterPro" id="IPR029063">
    <property type="entry name" value="SAM-dependent_MTases_sf"/>
</dbReference>
<gene>
    <name evidence="3" type="ORF">BXY82_2204</name>
</gene>
<dbReference type="InterPro" id="IPR041497">
    <property type="entry name" value="Thump-like"/>
</dbReference>
<protein>
    <submittedName>
        <fullName evidence="3">Uncharacterized protein</fullName>
    </submittedName>
</protein>
<feature type="domain" description="PG-1098 ferredoxin-like" evidence="2">
    <location>
        <begin position="279"/>
        <end position="321"/>
    </location>
</feature>
<dbReference type="Gene3D" id="3.40.50.150">
    <property type="entry name" value="Vaccinia Virus protein VP39"/>
    <property type="match status" value="1"/>
</dbReference>
<keyword evidence="4" id="KW-1185">Reference proteome</keyword>
<dbReference type="SUPFAM" id="SSF53335">
    <property type="entry name" value="S-adenosyl-L-methionine-dependent methyltransferases"/>
    <property type="match status" value="1"/>
</dbReference>
<comment type="caution">
    <text evidence="3">The sequence shown here is derived from an EMBL/GenBank/DDBJ whole genome shotgun (WGS) entry which is preliminary data.</text>
</comment>
<dbReference type="Pfam" id="PF22013">
    <property type="entry name" value="PG_1098_Fer"/>
    <property type="match status" value="1"/>
</dbReference>